<proteinExistence type="predicted"/>
<keyword evidence="1" id="KW-0812">Transmembrane</keyword>
<evidence type="ECO:0000313" key="2">
    <source>
        <dbReference type="EMBL" id="SOB89910.1"/>
    </source>
</evidence>
<dbReference type="AlphaFoldDB" id="A0A285R737"/>
<feature type="transmembrane region" description="Helical" evidence="1">
    <location>
        <begin position="27"/>
        <end position="46"/>
    </location>
</feature>
<evidence type="ECO:0000256" key="1">
    <source>
        <dbReference type="SAM" id="Phobius"/>
    </source>
</evidence>
<organism evidence="2 3">
    <name type="scientific">Ureibacillus xyleni</name>
    <dbReference type="NCBI Taxonomy" id="614648"/>
    <lineage>
        <taxon>Bacteria</taxon>
        <taxon>Bacillati</taxon>
        <taxon>Bacillota</taxon>
        <taxon>Bacilli</taxon>
        <taxon>Bacillales</taxon>
        <taxon>Caryophanaceae</taxon>
        <taxon>Ureibacillus</taxon>
    </lineage>
</organism>
<dbReference type="EMBL" id="OBMQ01000001">
    <property type="protein sequence ID" value="SOB89910.1"/>
    <property type="molecule type" value="Genomic_DNA"/>
</dbReference>
<reference evidence="3" key="1">
    <citation type="submission" date="2017-08" db="EMBL/GenBank/DDBJ databases">
        <authorList>
            <person name="Varghese N."/>
            <person name="Submissions S."/>
        </authorList>
    </citation>
    <scope>NUCLEOTIDE SEQUENCE [LARGE SCALE GENOMIC DNA]</scope>
    <source>
        <strain evidence="3">JC22</strain>
    </source>
</reference>
<name>A0A285R737_9BACL</name>
<keyword evidence="1" id="KW-0472">Membrane</keyword>
<dbReference type="Proteomes" id="UP000219636">
    <property type="component" value="Unassembled WGS sequence"/>
</dbReference>
<protein>
    <submittedName>
        <fullName evidence="2">Uncharacterized protein</fullName>
    </submittedName>
</protein>
<sequence>MKQYYHYIIILSCLLATFFLYNKQLGSIPLLILSGFLFYLGIKEAYKIKNSK</sequence>
<evidence type="ECO:0000313" key="3">
    <source>
        <dbReference type="Proteomes" id="UP000219636"/>
    </source>
</evidence>
<keyword evidence="3" id="KW-1185">Reference proteome</keyword>
<accession>A0A285R737</accession>
<gene>
    <name evidence="2" type="ORF">SAMN05880501_10167</name>
</gene>
<keyword evidence="1" id="KW-1133">Transmembrane helix</keyword>
<feature type="transmembrane region" description="Helical" evidence="1">
    <location>
        <begin position="5"/>
        <end position="21"/>
    </location>
</feature>